<feature type="region of interest" description="Disordered" evidence="1">
    <location>
        <begin position="39"/>
        <end position="63"/>
    </location>
</feature>
<evidence type="ECO:0000256" key="2">
    <source>
        <dbReference type="SAM" id="Phobius"/>
    </source>
</evidence>
<feature type="compositionally biased region" description="Basic and acidic residues" evidence="1">
    <location>
        <begin position="39"/>
        <end position="51"/>
    </location>
</feature>
<proteinExistence type="predicted"/>
<evidence type="ECO:0000256" key="1">
    <source>
        <dbReference type="SAM" id="MobiDB-lite"/>
    </source>
</evidence>
<protein>
    <submittedName>
        <fullName evidence="3">Uncharacterized protein</fullName>
    </submittedName>
</protein>
<organism evidence="3">
    <name type="scientific">Fagus sylvatica</name>
    <name type="common">Beechnut</name>
    <dbReference type="NCBI Taxonomy" id="28930"/>
    <lineage>
        <taxon>Eukaryota</taxon>
        <taxon>Viridiplantae</taxon>
        <taxon>Streptophyta</taxon>
        <taxon>Embryophyta</taxon>
        <taxon>Tracheophyta</taxon>
        <taxon>Spermatophyta</taxon>
        <taxon>Magnoliopsida</taxon>
        <taxon>eudicotyledons</taxon>
        <taxon>Gunneridae</taxon>
        <taxon>Pentapetalae</taxon>
        <taxon>rosids</taxon>
        <taxon>fabids</taxon>
        <taxon>Fagales</taxon>
        <taxon>Fagaceae</taxon>
        <taxon>Fagus</taxon>
    </lineage>
</organism>
<keyword evidence="2" id="KW-0472">Membrane</keyword>
<feature type="transmembrane region" description="Helical" evidence="2">
    <location>
        <begin position="147"/>
        <end position="178"/>
    </location>
</feature>
<gene>
    <name evidence="3" type="ORF">FSB_LOCUS33797</name>
</gene>
<keyword evidence="2" id="KW-1133">Transmembrane helix</keyword>
<evidence type="ECO:0000313" key="3">
    <source>
        <dbReference type="EMBL" id="SPD05915.1"/>
    </source>
</evidence>
<sequence>MWGCIRHGGGLGLPAIRWWWLIRLIRWWWWLIRPGRERPTPRSRPGRERPTPRPGLAVPDPNGLEVTRADLGLDERDPRHGLGSPSPIPAGLEIVPFENQIAAALGASLGCEWRWNLVEVGFGVAMVGLWCLCRGLGWLNRWLEVDFVYWVCCGWVFGGGGWAVVGFSVVVVGLWLGFRWWWFFGGWACRRGLGLEVDFVGFGLEVDGGAVDSAWWLVTGMSLVAMATVAPLGRDVADLMADG</sequence>
<dbReference type="EMBL" id="OIVN01002722">
    <property type="protein sequence ID" value="SPD05915.1"/>
    <property type="molecule type" value="Genomic_DNA"/>
</dbReference>
<reference evidence="3" key="1">
    <citation type="submission" date="2018-02" db="EMBL/GenBank/DDBJ databases">
        <authorList>
            <person name="Cohen D.B."/>
            <person name="Kent A.D."/>
        </authorList>
    </citation>
    <scope>NUCLEOTIDE SEQUENCE</scope>
</reference>
<dbReference type="AlphaFoldDB" id="A0A2N9H212"/>
<accession>A0A2N9H212</accession>
<keyword evidence="2" id="KW-0812">Transmembrane</keyword>
<name>A0A2N9H212_FAGSY</name>